<dbReference type="PANTHER" id="PTHR43394:SF1">
    <property type="entry name" value="ATP-BINDING CASSETTE SUB-FAMILY B MEMBER 10, MITOCHONDRIAL"/>
    <property type="match status" value="1"/>
</dbReference>
<feature type="region of interest" description="Disordered" evidence="11">
    <location>
        <begin position="1"/>
        <end position="38"/>
    </location>
</feature>
<evidence type="ECO:0000256" key="2">
    <source>
        <dbReference type="ARBA" id="ARBA00022448"/>
    </source>
</evidence>
<keyword evidence="3" id="KW-1003">Cell membrane</keyword>
<organism evidence="15 16">
    <name type="scientific">Oleiphilus messinensis</name>
    <dbReference type="NCBI Taxonomy" id="141451"/>
    <lineage>
        <taxon>Bacteria</taxon>
        <taxon>Pseudomonadati</taxon>
        <taxon>Pseudomonadota</taxon>
        <taxon>Gammaproteobacteria</taxon>
        <taxon>Oceanospirillales</taxon>
        <taxon>Oleiphilaceae</taxon>
        <taxon>Oleiphilus</taxon>
    </lineage>
</organism>
<protein>
    <submittedName>
        <fullName evidence="15">Lipid A export ATP-binding/permease protein MsbA</fullName>
    </submittedName>
</protein>
<comment type="subcellular location">
    <subcellularLocation>
        <location evidence="1">Cell membrane</location>
        <topology evidence="1">Multi-pass membrane protein</topology>
    </subcellularLocation>
</comment>
<dbReference type="SMART" id="SM00382">
    <property type="entry name" value="AAA"/>
    <property type="match status" value="1"/>
</dbReference>
<dbReference type="NCBIfam" id="TIGR02203">
    <property type="entry name" value="MsbA_lipidA"/>
    <property type="match status" value="1"/>
</dbReference>
<keyword evidence="6 15" id="KW-0067">ATP-binding</keyword>
<feature type="transmembrane region" description="Helical" evidence="12">
    <location>
        <begin position="200"/>
        <end position="220"/>
    </location>
</feature>
<feature type="domain" description="ABC transporter" evidence="13">
    <location>
        <begin position="377"/>
        <end position="613"/>
    </location>
</feature>
<evidence type="ECO:0000256" key="3">
    <source>
        <dbReference type="ARBA" id="ARBA00022475"/>
    </source>
</evidence>
<keyword evidence="16" id="KW-1185">Reference proteome</keyword>
<evidence type="ECO:0000313" key="16">
    <source>
        <dbReference type="Proteomes" id="UP000196027"/>
    </source>
</evidence>
<evidence type="ECO:0000256" key="5">
    <source>
        <dbReference type="ARBA" id="ARBA00022741"/>
    </source>
</evidence>
<keyword evidence="7" id="KW-1278">Translocase</keyword>
<evidence type="ECO:0000256" key="12">
    <source>
        <dbReference type="SAM" id="Phobius"/>
    </source>
</evidence>
<evidence type="ECO:0000256" key="9">
    <source>
        <dbReference type="ARBA" id="ARBA00023055"/>
    </source>
</evidence>
<keyword evidence="4 12" id="KW-0812">Transmembrane</keyword>
<dbReference type="InterPro" id="IPR036640">
    <property type="entry name" value="ABC1_TM_sf"/>
</dbReference>
<keyword evidence="9" id="KW-0445">Lipid transport</keyword>
<dbReference type="Proteomes" id="UP000196027">
    <property type="component" value="Chromosome"/>
</dbReference>
<dbReference type="EMBL" id="CP021425">
    <property type="protein sequence ID" value="ARU56149.1"/>
    <property type="molecule type" value="Genomic_DNA"/>
</dbReference>
<dbReference type="PROSITE" id="PS50893">
    <property type="entry name" value="ABC_TRANSPORTER_2"/>
    <property type="match status" value="1"/>
</dbReference>
<gene>
    <name evidence="15" type="ORF">OLMES_2076</name>
</gene>
<dbReference type="AlphaFoldDB" id="A0A1Y0I7H6"/>
<dbReference type="GO" id="GO:0015421">
    <property type="term" value="F:ABC-type oligopeptide transporter activity"/>
    <property type="evidence" value="ECO:0007669"/>
    <property type="project" value="TreeGrafter"/>
</dbReference>
<dbReference type="KEGG" id="ome:OLMES_2076"/>
<evidence type="ECO:0000259" key="14">
    <source>
        <dbReference type="PROSITE" id="PS50929"/>
    </source>
</evidence>
<dbReference type="PANTHER" id="PTHR43394">
    <property type="entry name" value="ATP-DEPENDENT PERMEASE MDL1, MITOCHONDRIAL"/>
    <property type="match status" value="1"/>
</dbReference>
<keyword evidence="10 12" id="KW-0472">Membrane</keyword>
<evidence type="ECO:0000256" key="11">
    <source>
        <dbReference type="SAM" id="MobiDB-lite"/>
    </source>
</evidence>
<dbReference type="PROSITE" id="PS50929">
    <property type="entry name" value="ABC_TM1F"/>
    <property type="match status" value="1"/>
</dbReference>
<accession>A0A1Y0I7H6</accession>
<dbReference type="InterPro" id="IPR011917">
    <property type="entry name" value="ABC_transpr_lipidA"/>
</dbReference>
<keyword evidence="8 12" id="KW-1133">Transmembrane helix</keyword>
<dbReference type="InterPro" id="IPR027417">
    <property type="entry name" value="P-loop_NTPase"/>
</dbReference>
<name>A0A1Y0I7H6_9GAMM</name>
<feature type="transmembrane region" description="Helical" evidence="12">
    <location>
        <begin position="100"/>
        <end position="124"/>
    </location>
</feature>
<dbReference type="InterPro" id="IPR003439">
    <property type="entry name" value="ABC_transporter-like_ATP-bd"/>
</dbReference>
<dbReference type="GO" id="GO:0005886">
    <property type="term" value="C:plasma membrane"/>
    <property type="evidence" value="ECO:0007669"/>
    <property type="project" value="UniProtKB-SubCell"/>
</dbReference>
<feature type="transmembrane region" description="Helical" evidence="12">
    <location>
        <begin position="59"/>
        <end position="79"/>
    </location>
</feature>
<dbReference type="CDD" id="cd18552">
    <property type="entry name" value="ABC_6TM_MsbA_like"/>
    <property type="match status" value="1"/>
</dbReference>
<dbReference type="GO" id="GO:0005524">
    <property type="term" value="F:ATP binding"/>
    <property type="evidence" value="ECO:0007669"/>
    <property type="project" value="UniProtKB-KW"/>
</dbReference>
<dbReference type="Gene3D" id="3.40.50.300">
    <property type="entry name" value="P-loop containing nucleotide triphosphate hydrolases"/>
    <property type="match status" value="1"/>
</dbReference>
<sequence length="618" mass="68057">MAVAPSQEHKPTVDEKSPQSSQIPSNTTSEQGSETDRSLDETMSNWKVYSRLLGYVKPFWFAFALSILGNAVYAGASVLMAHSVEYLEEAIRIPSDSNRIFVCLMIVGVFALRGIGSFAGGYYIAYVGRNIVHRIRTTIFNHFVQLPCNFFDNHSSGHLVSKITFNVEQVTGAASNAITITVREGLTVIGLLGYMIYQNWKLTAIFFLIGPFIGLIISLVSKRFRKLSQRIQNSMGDVTHVASEAINGYKEVRIFGGEHYERERFEGASSYNLKQSLKMEMTKAVSTPVVQILIACAIATLLWVALSPEVHGGMSVGELIAYFTAASTIAKPIRQLTQVNAIIQSGLAAAKDLFSQLDIAAERNTGTVTATAIQGNIEFKDLEFRYSERGKAVLNKLNFKIEAGQTVALVGRSGSGKSTLASLLPRFYEATGGEILIDGVRVQDYELSSLRSQIALVTQNVTLFNDSIARNIAYGRLDDRSEQEIKEAAEKAYALEFIRQYDHGLNTEIGDNGVLLSGGQRQRLAIARAFLKDAPILIMDEATSALDNEAEKEIQKVMETVMQGRTTLVIAHRLSTIESADVILVMEEGQIIEAGSHRDLLEQGGAYYRLHQTQFCEG</sequence>
<dbReference type="InterPro" id="IPR011527">
    <property type="entry name" value="ABC1_TM_dom"/>
</dbReference>
<keyword evidence="5" id="KW-0547">Nucleotide-binding</keyword>
<dbReference type="RefSeq" id="WP_332454934.1">
    <property type="nucleotide sequence ID" value="NZ_CP021425.1"/>
</dbReference>
<proteinExistence type="predicted"/>
<dbReference type="InterPro" id="IPR039421">
    <property type="entry name" value="Type_1_exporter"/>
</dbReference>
<reference evidence="15 16" key="1">
    <citation type="submission" date="2017-05" db="EMBL/GenBank/DDBJ databases">
        <title>Genomic insights into alkan degradation activity of Oleiphilus messinensis.</title>
        <authorList>
            <person name="Kozyavkin S.A."/>
            <person name="Slesarev A.I."/>
            <person name="Golyshin P.N."/>
            <person name="Korzhenkov A."/>
            <person name="Golyshina O.N."/>
            <person name="Toshchakov S.V."/>
        </authorList>
    </citation>
    <scope>NUCLEOTIDE SEQUENCE [LARGE SCALE GENOMIC DNA]</scope>
    <source>
        <strain evidence="15 16">ME102</strain>
    </source>
</reference>
<dbReference type="InterPro" id="IPR003593">
    <property type="entry name" value="AAA+_ATPase"/>
</dbReference>
<dbReference type="Pfam" id="PF00005">
    <property type="entry name" value="ABC_tran"/>
    <property type="match status" value="1"/>
</dbReference>
<keyword evidence="2" id="KW-0813">Transport</keyword>
<evidence type="ECO:0000259" key="13">
    <source>
        <dbReference type="PROSITE" id="PS50893"/>
    </source>
</evidence>
<dbReference type="SUPFAM" id="SSF52540">
    <property type="entry name" value="P-loop containing nucleoside triphosphate hydrolases"/>
    <property type="match status" value="1"/>
</dbReference>
<dbReference type="Gene3D" id="1.20.1560.10">
    <property type="entry name" value="ABC transporter type 1, transmembrane domain"/>
    <property type="match status" value="1"/>
</dbReference>
<evidence type="ECO:0000256" key="1">
    <source>
        <dbReference type="ARBA" id="ARBA00004651"/>
    </source>
</evidence>
<dbReference type="GO" id="GO:0016887">
    <property type="term" value="F:ATP hydrolysis activity"/>
    <property type="evidence" value="ECO:0007669"/>
    <property type="project" value="InterPro"/>
</dbReference>
<feature type="compositionally biased region" description="Basic and acidic residues" evidence="11">
    <location>
        <begin position="7"/>
        <end position="17"/>
    </location>
</feature>
<dbReference type="PROSITE" id="PS00211">
    <property type="entry name" value="ABC_TRANSPORTER_1"/>
    <property type="match status" value="1"/>
</dbReference>
<feature type="compositionally biased region" description="Polar residues" evidence="11">
    <location>
        <begin position="18"/>
        <end position="32"/>
    </location>
</feature>
<evidence type="ECO:0000256" key="8">
    <source>
        <dbReference type="ARBA" id="ARBA00022989"/>
    </source>
</evidence>
<evidence type="ECO:0000313" key="15">
    <source>
        <dbReference type="EMBL" id="ARU56149.1"/>
    </source>
</evidence>
<feature type="transmembrane region" description="Helical" evidence="12">
    <location>
        <begin position="284"/>
        <end position="306"/>
    </location>
</feature>
<dbReference type="GO" id="GO:0034040">
    <property type="term" value="F:ATPase-coupled lipid transmembrane transporter activity"/>
    <property type="evidence" value="ECO:0007669"/>
    <property type="project" value="InterPro"/>
</dbReference>
<evidence type="ECO:0000256" key="10">
    <source>
        <dbReference type="ARBA" id="ARBA00023136"/>
    </source>
</evidence>
<evidence type="ECO:0000256" key="4">
    <source>
        <dbReference type="ARBA" id="ARBA00022692"/>
    </source>
</evidence>
<dbReference type="InterPro" id="IPR017871">
    <property type="entry name" value="ABC_transporter-like_CS"/>
</dbReference>
<feature type="domain" description="ABC transmembrane type-1" evidence="14">
    <location>
        <begin position="60"/>
        <end position="345"/>
    </location>
</feature>
<evidence type="ECO:0000256" key="7">
    <source>
        <dbReference type="ARBA" id="ARBA00022967"/>
    </source>
</evidence>
<evidence type="ECO:0000256" key="6">
    <source>
        <dbReference type="ARBA" id="ARBA00022840"/>
    </source>
</evidence>
<dbReference type="FunFam" id="3.40.50.300:FF:000140">
    <property type="entry name" value="Lipid A export ATP-binding/permease protein MsbA"/>
    <property type="match status" value="1"/>
</dbReference>
<dbReference type="Pfam" id="PF00664">
    <property type="entry name" value="ABC_membrane"/>
    <property type="match status" value="1"/>
</dbReference>
<dbReference type="SUPFAM" id="SSF90123">
    <property type="entry name" value="ABC transporter transmembrane region"/>
    <property type="match status" value="1"/>
</dbReference>